<reference evidence="2 3" key="1">
    <citation type="submission" date="2019-03" db="EMBL/GenBank/DDBJ databases">
        <title>First draft genome of Liparis tanakae, snailfish: a comprehensive survey of snailfish specific genes.</title>
        <authorList>
            <person name="Kim W."/>
            <person name="Song I."/>
            <person name="Jeong J.-H."/>
            <person name="Kim D."/>
            <person name="Kim S."/>
            <person name="Ryu S."/>
            <person name="Song J.Y."/>
            <person name="Lee S.K."/>
        </authorList>
    </citation>
    <scope>NUCLEOTIDE SEQUENCE [LARGE SCALE GENOMIC DNA]</scope>
    <source>
        <tissue evidence="2">Muscle</tissue>
    </source>
</reference>
<evidence type="ECO:0000313" key="3">
    <source>
        <dbReference type="Proteomes" id="UP000314294"/>
    </source>
</evidence>
<sequence length="261" mass="28317">MDTTQSPTPTPACAALPPGVSCREKSTGTRSEVRGQHYADGQLPTEPRLHTLHSSLSILSSRLEAEGRVTSEVRLLYMHTVALEDVALPERRGQVRRDQTMTSSAEAEQRGALPAGRNLQVERSLSCEDKRGTDVLHQGALELLWRLRPVNALERLNARSRDRESRHAKTAGGERKPERTTVENGSLKAPRRTLPERGDDITGRHATSSGREPLCEAGGRRGVLSTGRPRGGRALCQVALSGRSARALCQGALAGRSSRAL</sequence>
<dbReference type="Proteomes" id="UP000314294">
    <property type="component" value="Unassembled WGS sequence"/>
</dbReference>
<organism evidence="2 3">
    <name type="scientific">Liparis tanakae</name>
    <name type="common">Tanaka's snailfish</name>
    <dbReference type="NCBI Taxonomy" id="230148"/>
    <lineage>
        <taxon>Eukaryota</taxon>
        <taxon>Metazoa</taxon>
        <taxon>Chordata</taxon>
        <taxon>Craniata</taxon>
        <taxon>Vertebrata</taxon>
        <taxon>Euteleostomi</taxon>
        <taxon>Actinopterygii</taxon>
        <taxon>Neopterygii</taxon>
        <taxon>Teleostei</taxon>
        <taxon>Neoteleostei</taxon>
        <taxon>Acanthomorphata</taxon>
        <taxon>Eupercaria</taxon>
        <taxon>Perciformes</taxon>
        <taxon>Cottioidei</taxon>
        <taxon>Cottales</taxon>
        <taxon>Liparidae</taxon>
        <taxon>Liparis</taxon>
    </lineage>
</organism>
<dbReference type="EMBL" id="SRLO01002459">
    <property type="protein sequence ID" value="TNN32875.1"/>
    <property type="molecule type" value="Genomic_DNA"/>
</dbReference>
<feature type="compositionally biased region" description="Basic and acidic residues" evidence="1">
    <location>
        <begin position="22"/>
        <end position="37"/>
    </location>
</feature>
<comment type="caution">
    <text evidence="2">The sequence shown here is derived from an EMBL/GenBank/DDBJ whole genome shotgun (WGS) entry which is preliminary data.</text>
</comment>
<dbReference type="AlphaFoldDB" id="A0A4Z2EVI1"/>
<protein>
    <submittedName>
        <fullName evidence="2">Uncharacterized protein</fullName>
    </submittedName>
</protein>
<evidence type="ECO:0000256" key="1">
    <source>
        <dbReference type="SAM" id="MobiDB-lite"/>
    </source>
</evidence>
<feature type="region of interest" description="Disordered" evidence="1">
    <location>
        <begin position="1"/>
        <end position="46"/>
    </location>
</feature>
<gene>
    <name evidence="2" type="ORF">EYF80_056963</name>
</gene>
<evidence type="ECO:0000313" key="2">
    <source>
        <dbReference type="EMBL" id="TNN32875.1"/>
    </source>
</evidence>
<feature type="region of interest" description="Disordered" evidence="1">
    <location>
        <begin position="158"/>
        <end position="226"/>
    </location>
</feature>
<feature type="region of interest" description="Disordered" evidence="1">
    <location>
        <begin position="93"/>
        <end position="114"/>
    </location>
</feature>
<name>A0A4Z2EVI1_9TELE</name>
<accession>A0A4Z2EVI1</accession>
<proteinExistence type="predicted"/>
<keyword evidence="3" id="KW-1185">Reference proteome</keyword>
<feature type="compositionally biased region" description="Basic and acidic residues" evidence="1">
    <location>
        <begin position="193"/>
        <end position="203"/>
    </location>
</feature>
<feature type="compositionally biased region" description="Basic and acidic residues" evidence="1">
    <location>
        <begin position="158"/>
        <end position="181"/>
    </location>
</feature>